<dbReference type="InterPro" id="IPR010994">
    <property type="entry name" value="RuvA_2-like"/>
</dbReference>
<protein>
    <recommendedName>
        <fullName evidence="7">MPN domain-containing protein</fullName>
    </recommendedName>
</protein>
<dbReference type="GO" id="GO:0006508">
    <property type="term" value="P:proteolysis"/>
    <property type="evidence" value="ECO:0007669"/>
    <property type="project" value="UniProtKB-KW"/>
</dbReference>
<dbReference type="OrthoDB" id="9804482at2"/>
<comment type="caution">
    <text evidence="8">The sequence shown here is derived from an EMBL/GenBank/DDBJ whole genome shotgun (WGS) entry which is preliminary data.</text>
</comment>
<evidence type="ECO:0000256" key="5">
    <source>
        <dbReference type="ARBA" id="ARBA00023049"/>
    </source>
</evidence>
<dbReference type="NCBIfam" id="TIGR00608">
    <property type="entry name" value="radc"/>
    <property type="match status" value="1"/>
</dbReference>
<keyword evidence="4" id="KW-0862">Zinc</keyword>
<dbReference type="GO" id="GO:0046872">
    <property type="term" value="F:metal ion binding"/>
    <property type="evidence" value="ECO:0007669"/>
    <property type="project" value="UniProtKB-KW"/>
</dbReference>
<reference evidence="8 9" key="1">
    <citation type="submission" date="2018-06" db="EMBL/GenBank/DDBJ databases">
        <title>The draft genome sequence of Crocinitomix sp. SM1701.</title>
        <authorList>
            <person name="Zhang X."/>
        </authorList>
    </citation>
    <scope>NUCLEOTIDE SEQUENCE [LARGE SCALE GENOMIC DNA]</scope>
    <source>
        <strain evidence="8 9">SM1701</strain>
    </source>
</reference>
<dbReference type="RefSeq" id="WP_111062326.1">
    <property type="nucleotide sequence ID" value="NZ_JBHUCU010000002.1"/>
</dbReference>
<keyword evidence="3" id="KW-0378">Hydrolase</keyword>
<keyword evidence="2" id="KW-0479">Metal-binding</keyword>
<dbReference type="Pfam" id="PF04002">
    <property type="entry name" value="RadC"/>
    <property type="match status" value="1"/>
</dbReference>
<dbReference type="AlphaFoldDB" id="A0A2W1NGE8"/>
<dbReference type="CDD" id="cd08071">
    <property type="entry name" value="MPN_DUF2466"/>
    <property type="match status" value="1"/>
</dbReference>
<evidence type="ECO:0000256" key="6">
    <source>
        <dbReference type="RuleBase" id="RU003797"/>
    </source>
</evidence>
<dbReference type="InterPro" id="IPR020891">
    <property type="entry name" value="UPF0758_CS"/>
</dbReference>
<dbReference type="Proteomes" id="UP000249248">
    <property type="component" value="Unassembled WGS sequence"/>
</dbReference>
<dbReference type="Gene3D" id="1.10.150.20">
    <property type="entry name" value="5' to 3' exonuclease, C-terminal subdomain"/>
    <property type="match status" value="1"/>
</dbReference>
<evidence type="ECO:0000256" key="1">
    <source>
        <dbReference type="ARBA" id="ARBA00022670"/>
    </source>
</evidence>
<evidence type="ECO:0000313" key="8">
    <source>
        <dbReference type="EMBL" id="PZE18173.1"/>
    </source>
</evidence>
<dbReference type="InterPro" id="IPR046778">
    <property type="entry name" value="UPF0758_N"/>
</dbReference>
<organism evidence="8 9">
    <name type="scientific">Putridiphycobacter roseus</name>
    <dbReference type="NCBI Taxonomy" id="2219161"/>
    <lineage>
        <taxon>Bacteria</taxon>
        <taxon>Pseudomonadati</taxon>
        <taxon>Bacteroidota</taxon>
        <taxon>Flavobacteriia</taxon>
        <taxon>Flavobacteriales</taxon>
        <taxon>Crocinitomicaceae</taxon>
        <taxon>Putridiphycobacter</taxon>
    </lineage>
</organism>
<gene>
    <name evidence="8" type="ORF">DNU06_06045</name>
</gene>
<dbReference type="SUPFAM" id="SSF47781">
    <property type="entry name" value="RuvA domain 2-like"/>
    <property type="match status" value="1"/>
</dbReference>
<evidence type="ECO:0000313" key="9">
    <source>
        <dbReference type="Proteomes" id="UP000249248"/>
    </source>
</evidence>
<dbReference type="PANTHER" id="PTHR30471:SF3">
    <property type="entry name" value="UPF0758 PROTEIN YEES-RELATED"/>
    <property type="match status" value="1"/>
</dbReference>
<feature type="domain" description="MPN" evidence="7">
    <location>
        <begin position="107"/>
        <end position="229"/>
    </location>
</feature>
<dbReference type="InterPro" id="IPR037518">
    <property type="entry name" value="MPN"/>
</dbReference>
<name>A0A2W1NGE8_9FLAO</name>
<dbReference type="Pfam" id="PF20582">
    <property type="entry name" value="UPF0758_N"/>
    <property type="match status" value="1"/>
</dbReference>
<sequence length="229" mass="25056">MSDYISIKNLAADDRPREKLLRLGYSALSHSEILAILIGSGTRDKSAVQVCQEILNNVEGDLNNLAKLSIEDLKKFKGIGEAKAISIVAALELGRRRKATTTTVLPSVKSSKDAYLYLSHLFKDLGHEEFHIILLNRANKIKKSILISRGGVSGTIADGKLIFKKALEATASALILCHNHPSGNLQPSKADLQLTKNLKEFGAMIDLPILDHIIFTDTAYYSFADEGIL</sequence>
<evidence type="ECO:0000256" key="4">
    <source>
        <dbReference type="ARBA" id="ARBA00022833"/>
    </source>
</evidence>
<dbReference type="InterPro" id="IPR001405">
    <property type="entry name" value="UPF0758"/>
</dbReference>
<dbReference type="Gene3D" id="3.40.140.10">
    <property type="entry name" value="Cytidine Deaminase, domain 2"/>
    <property type="match status" value="1"/>
</dbReference>
<proteinExistence type="inferred from homology"/>
<accession>A0A2W1NGE8</accession>
<dbReference type="PROSITE" id="PS50249">
    <property type="entry name" value="MPN"/>
    <property type="match status" value="1"/>
</dbReference>
<dbReference type="NCBIfam" id="NF000642">
    <property type="entry name" value="PRK00024.1"/>
    <property type="match status" value="1"/>
</dbReference>
<keyword evidence="5" id="KW-0482">Metalloprotease</keyword>
<dbReference type="PANTHER" id="PTHR30471">
    <property type="entry name" value="DNA REPAIR PROTEIN RADC"/>
    <property type="match status" value="1"/>
</dbReference>
<evidence type="ECO:0000256" key="3">
    <source>
        <dbReference type="ARBA" id="ARBA00022801"/>
    </source>
</evidence>
<comment type="similarity">
    <text evidence="6">Belongs to the UPF0758 family.</text>
</comment>
<dbReference type="EMBL" id="QKSB01000002">
    <property type="protein sequence ID" value="PZE18173.1"/>
    <property type="molecule type" value="Genomic_DNA"/>
</dbReference>
<evidence type="ECO:0000259" key="7">
    <source>
        <dbReference type="PROSITE" id="PS50249"/>
    </source>
</evidence>
<dbReference type="InterPro" id="IPR025657">
    <property type="entry name" value="RadC_JAB"/>
</dbReference>
<evidence type="ECO:0000256" key="2">
    <source>
        <dbReference type="ARBA" id="ARBA00022723"/>
    </source>
</evidence>
<dbReference type="GO" id="GO:0008237">
    <property type="term" value="F:metallopeptidase activity"/>
    <property type="evidence" value="ECO:0007669"/>
    <property type="project" value="UniProtKB-KW"/>
</dbReference>
<keyword evidence="9" id="KW-1185">Reference proteome</keyword>
<keyword evidence="1" id="KW-0645">Protease</keyword>
<dbReference type="PROSITE" id="PS01302">
    <property type="entry name" value="UPF0758"/>
    <property type="match status" value="1"/>
</dbReference>